<dbReference type="EMBL" id="SACS01000001">
    <property type="protein sequence ID" value="RVU41697.1"/>
    <property type="molecule type" value="Genomic_DNA"/>
</dbReference>
<organism evidence="4 5">
    <name type="scientific">Rheinheimera riviphila</name>
    <dbReference type="NCBI Taxonomy" id="1834037"/>
    <lineage>
        <taxon>Bacteria</taxon>
        <taxon>Pseudomonadati</taxon>
        <taxon>Pseudomonadota</taxon>
        <taxon>Gammaproteobacteria</taxon>
        <taxon>Chromatiales</taxon>
        <taxon>Chromatiaceae</taxon>
        <taxon>Rheinheimera</taxon>
    </lineage>
</organism>
<dbReference type="InterPro" id="IPR019734">
    <property type="entry name" value="TPR_rpt"/>
</dbReference>
<dbReference type="InterPro" id="IPR011990">
    <property type="entry name" value="TPR-like_helical_dom_sf"/>
</dbReference>
<dbReference type="PROSITE" id="PS50110">
    <property type="entry name" value="RESPONSE_REGULATORY"/>
    <property type="match status" value="1"/>
</dbReference>
<dbReference type="InterPro" id="IPR052048">
    <property type="entry name" value="ST_Response_Regulator"/>
</dbReference>
<keyword evidence="2" id="KW-0802">TPR repeat</keyword>
<feature type="repeat" description="TPR" evidence="2">
    <location>
        <begin position="449"/>
        <end position="482"/>
    </location>
</feature>
<dbReference type="RefSeq" id="WP_127697094.1">
    <property type="nucleotide sequence ID" value="NZ_SACS01000001.1"/>
</dbReference>
<dbReference type="InterPro" id="IPR001789">
    <property type="entry name" value="Sig_transdc_resp-reg_receiver"/>
</dbReference>
<proteinExistence type="predicted"/>
<dbReference type="AlphaFoldDB" id="A0A437R4U4"/>
<sequence>MTLTPKFYKNKKVLVVDDCDPVRASIKSMLQKIGFEHIAAVSDANAAIANCTEVEYDFILSDFSLGEGKDGYQLFEALRHLSLLKSSCCYLIISAESQRQIVHGVVELQPDSYLLKPFTFIQLEKRLLRALQIKTSLAKAYDEIHQGLFVEAANSCETVIKSDPDFAIFAVRLKGELLLQMEHFQAAEQLYGHILTRRDYAWARLGLAIARFCQQRWLEAEFELRELSRMDETKVEALDWLARLFIKRQLLKDAYETLSEVTKLSPKNYQRQKALANLAEINGLKEDTVKVYARLLNAARYSIYDTPDNFLNYVRAIIEQAKDVNKLEQARLLKKADEILGNICKRFSLETYIHEELAVRARIHMLKGNIDEARELLVKSDVAEGGRTLSVEACLDKAKAYFEAGNLSRSDEYMEKLSEVVNHEDLLANTLTVLIQQEHKQHDNLREEIKTLNNDGLDAYQNGYFGRALEFFNKAFDYMPYNPSLALNLLQTISKIGGVNKDSARLARRCVVILEQSELSDVNQRRFQAVMKELNSLLQLA</sequence>
<feature type="modified residue" description="4-aspartylphosphate" evidence="1">
    <location>
        <position position="62"/>
    </location>
</feature>
<comment type="caution">
    <text evidence="4">The sequence shown here is derived from an EMBL/GenBank/DDBJ whole genome shotgun (WGS) entry which is preliminary data.</text>
</comment>
<dbReference type="GO" id="GO:0000160">
    <property type="term" value="P:phosphorelay signal transduction system"/>
    <property type="evidence" value="ECO:0007669"/>
    <property type="project" value="InterPro"/>
</dbReference>
<dbReference type="PANTHER" id="PTHR43228:SF1">
    <property type="entry name" value="TWO-COMPONENT RESPONSE REGULATOR ARR22"/>
    <property type="match status" value="1"/>
</dbReference>
<evidence type="ECO:0000256" key="1">
    <source>
        <dbReference type="PROSITE-ProRule" id="PRU00169"/>
    </source>
</evidence>
<gene>
    <name evidence="4" type="ORF">EOE67_00410</name>
</gene>
<dbReference type="Gene3D" id="3.40.50.2300">
    <property type="match status" value="1"/>
</dbReference>
<keyword evidence="5" id="KW-1185">Reference proteome</keyword>
<dbReference type="Pfam" id="PF00072">
    <property type="entry name" value="Response_reg"/>
    <property type="match status" value="1"/>
</dbReference>
<evidence type="ECO:0000259" key="3">
    <source>
        <dbReference type="PROSITE" id="PS50110"/>
    </source>
</evidence>
<evidence type="ECO:0000313" key="4">
    <source>
        <dbReference type="EMBL" id="RVU41697.1"/>
    </source>
</evidence>
<accession>A0A437R4U4</accession>
<dbReference type="PANTHER" id="PTHR43228">
    <property type="entry name" value="TWO-COMPONENT RESPONSE REGULATOR"/>
    <property type="match status" value="1"/>
</dbReference>
<dbReference type="PROSITE" id="PS50005">
    <property type="entry name" value="TPR"/>
    <property type="match status" value="1"/>
</dbReference>
<dbReference type="SUPFAM" id="SSF52172">
    <property type="entry name" value="CheY-like"/>
    <property type="match status" value="1"/>
</dbReference>
<dbReference type="InterPro" id="IPR011006">
    <property type="entry name" value="CheY-like_superfamily"/>
</dbReference>
<dbReference type="OrthoDB" id="7298659at2"/>
<dbReference type="SMART" id="SM00448">
    <property type="entry name" value="REC"/>
    <property type="match status" value="1"/>
</dbReference>
<dbReference type="Gene3D" id="1.25.40.10">
    <property type="entry name" value="Tetratricopeptide repeat domain"/>
    <property type="match status" value="2"/>
</dbReference>
<dbReference type="SUPFAM" id="SSF48452">
    <property type="entry name" value="TPR-like"/>
    <property type="match status" value="2"/>
</dbReference>
<name>A0A437R4U4_9GAMM</name>
<feature type="domain" description="Response regulatory" evidence="3">
    <location>
        <begin position="12"/>
        <end position="131"/>
    </location>
</feature>
<dbReference type="Proteomes" id="UP000283077">
    <property type="component" value="Unassembled WGS sequence"/>
</dbReference>
<evidence type="ECO:0000313" key="5">
    <source>
        <dbReference type="Proteomes" id="UP000283077"/>
    </source>
</evidence>
<evidence type="ECO:0000256" key="2">
    <source>
        <dbReference type="PROSITE-ProRule" id="PRU00339"/>
    </source>
</evidence>
<keyword evidence="1" id="KW-0597">Phosphoprotein</keyword>
<reference evidence="4 5" key="1">
    <citation type="submission" date="2019-01" db="EMBL/GenBank/DDBJ databases">
        <authorList>
            <person name="Chen W.-M."/>
        </authorList>
    </citation>
    <scope>NUCLEOTIDE SEQUENCE [LARGE SCALE GENOMIC DNA]</scope>
    <source>
        <strain evidence="4 5">KYPC3</strain>
    </source>
</reference>
<protein>
    <submittedName>
        <fullName evidence="4">Response regulator</fullName>
    </submittedName>
</protein>